<keyword evidence="3" id="KW-1185">Reference proteome</keyword>
<evidence type="ECO:0000313" key="2">
    <source>
        <dbReference type="EMBL" id="MDL0430918.1"/>
    </source>
</evidence>
<name>A0ABT7IB63_9GAMM</name>
<accession>A0ABT7IB63</accession>
<dbReference type="RefSeq" id="WP_285389991.1">
    <property type="nucleotide sequence ID" value="NZ_JASSVS010000003.1"/>
</dbReference>
<proteinExistence type="predicted"/>
<keyword evidence="1" id="KW-1133">Transmembrane helix</keyword>
<dbReference type="EMBL" id="JASSVS010000003">
    <property type="protein sequence ID" value="MDL0430918.1"/>
    <property type="molecule type" value="Genomic_DNA"/>
</dbReference>
<evidence type="ECO:0000256" key="1">
    <source>
        <dbReference type="SAM" id="Phobius"/>
    </source>
</evidence>
<keyword evidence="1" id="KW-0812">Transmembrane</keyword>
<evidence type="ECO:0000313" key="3">
    <source>
        <dbReference type="Proteomes" id="UP001227964"/>
    </source>
</evidence>
<reference evidence="2 3" key="1">
    <citation type="submission" date="2023-06" db="EMBL/GenBank/DDBJ databases">
        <title>Marinobacter azerbaijanicus a moderately halophilic, isolated from Urmia Lake in Azerbaijan region of Iran.</title>
        <authorList>
            <person name="Sanchez-Porro C."/>
            <person name="Aghdam E.M."/>
            <person name="Saheb S.M."/>
            <person name="Tarhriz V."/>
            <person name="Kazemi E."/>
            <person name="Ammozegar M.A."/>
            <person name="Ventosa A."/>
            <person name="Hejazi M.S."/>
        </authorList>
    </citation>
    <scope>NUCLEOTIDE SEQUENCE [LARGE SCALE GENOMIC DNA]</scope>
    <source>
        <strain evidence="2 3">TBZ242</strain>
    </source>
</reference>
<comment type="caution">
    <text evidence="2">The sequence shown here is derived from an EMBL/GenBank/DDBJ whole genome shotgun (WGS) entry which is preliminary data.</text>
</comment>
<dbReference type="Proteomes" id="UP001227964">
    <property type="component" value="Unassembled WGS sequence"/>
</dbReference>
<gene>
    <name evidence="2" type="ORF">QPM17_07270</name>
</gene>
<sequence>MNRKDLDWWAGVADIAVTGLAHGSLKLERVHLSIADETFNMLQRVPVTRPFSETTRFFHHRIARVSYRSIAAVSAGLGMLAAVGLPSRPYCTFSSSPNRSVNSADDR</sequence>
<feature type="transmembrane region" description="Helical" evidence="1">
    <location>
        <begin position="65"/>
        <end position="85"/>
    </location>
</feature>
<protein>
    <submittedName>
        <fullName evidence="2">Uncharacterized protein</fullName>
    </submittedName>
</protein>
<organism evidence="2 3">
    <name type="scientific">Marinobacter azerbaijanicus</name>
    <dbReference type="NCBI Taxonomy" id="3050455"/>
    <lineage>
        <taxon>Bacteria</taxon>
        <taxon>Pseudomonadati</taxon>
        <taxon>Pseudomonadota</taxon>
        <taxon>Gammaproteobacteria</taxon>
        <taxon>Pseudomonadales</taxon>
        <taxon>Marinobacteraceae</taxon>
        <taxon>Marinobacter</taxon>
    </lineage>
</organism>
<keyword evidence="1" id="KW-0472">Membrane</keyword>